<dbReference type="Proteomes" id="UP001220670">
    <property type="component" value="Unassembled WGS sequence"/>
</dbReference>
<evidence type="ECO:0000313" key="1">
    <source>
        <dbReference type="EMBL" id="MDC2828981.1"/>
    </source>
</evidence>
<dbReference type="RefSeq" id="WP_272225709.1">
    <property type="nucleotide sequence ID" value="NZ_JAQONE010000003.1"/>
</dbReference>
<proteinExistence type="predicted"/>
<sequence length="77" mass="9244">MKSILERKTYYHVLLGKTFESYMNLGKKDYVSKDKLKRACNDLEIVADFRDYLQFCKQCPDMDVAWLQHDLLIEFDD</sequence>
<reference evidence="1" key="1">
    <citation type="submission" date="2023-01" db="EMBL/GenBank/DDBJ databases">
        <title>Genome analysis of 13 Lactobacillus isolated from gut of wild boar.</title>
        <authorList>
            <person name="Papp P."/>
            <person name="Libisch B."/>
            <person name="Nagy T."/>
            <person name="Olasz F."/>
        </authorList>
    </citation>
    <scope>NUCLEOTIDE SEQUENCE</scope>
    <source>
        <strain evidence="1">F146</strain>
    </source>
</reference>
<gene>
    <name evidence="1" type="ORF">PO250_01345</name>
</gene>
<dbReference type="AlphaFoldDB" id="A0AAJ1HTD8"/>
<organism evidence="1 2">
    <name type="scientific">Limosilactobacillus mucosae</name>
    <name type="common">Lactobacillus mucosae</name>
    <dbReference type="NCBI Taxonomy" id="97478"/>
    <lineage>
        <taxon>Bacteria</taxon>
        <taxon>Bacillati</taxon>
        <taxon>Bacillota</taxon>
        <taxon>Bacilli</taxon>
        <taxon>Lactobacillales</taxon>
        <taxon>Lactobacillaceae</taxon>
        <taxon>Limosilactobacillus</taxon>
    </lineage>
</organism>
<protein>
    <submittedName>
        <fullName evidence="1">Uncharacterized protein</fullName>
    </submittedName>
</protein>
<comment type="caution">
    <text evidence="1">The sequence shown here is derived from an EMBL/GenBank/DDBJ whole genome shotgun (WGS) entry which is preliminary data.</text>
</comment>
<dbReference type="EMBL" id="JAQONE010000003">
    <property type="protein sequence ID" value="MDC2828981.1"/>
    <property type="molecule type" value="Genomic_DNA"/>
</dbReference>
<accession>A0AAJ1HTD8</accession>
<name>A0AAJ1HTD8_LIMMU</name>
<evidence type="ECO:0000313" key="2">
    <source>
        <dbReference type="Proteomes" id="UP001220670"/>
    </source>
</evidence>